<keyword evidence="5" id="KW-1185">Reference proteome</keyword>
<dbReference type="STRING" id="452662.SJA_C1-30700"/>
<feature type="transmembrane region" description="Helical" evidence="3">
    <location>
        <begin position="83"/>
        <end position="107"/>
    </location>
</feature>
<dbReference type="GeneID" id="29274586"/>
<dbReference type="GO" id="GO:0005886">
    <property type="term" value="C:plasma membrane"/>
    <property type="evidence" value="ECO:0007669"/>
    <property type="project" value="TreeGrafter"/>
</dbReference>
<dbReference type="AlphaFoldDB" id="D4Z5M2"/>
<dbReference type="KEGG" id="sjp:SJA_C1-30700"/>
<dbReference type="Gene3D" id="6.10.250.2080">
    <property type="match status" value="1"/>
</dbReference>
<dbReference type="PANTHER" id="PTHR30531">
    <property type="entry name" value="FLAGELLAR BIOSYNTHETIC PROTEIN FLHB"/>
    <property type="match status" value="1"/>
</dbReference>
<dbReference type="EMBL" id="AP010803">
    <property type="protein sequence ID" value="BAI97904.1"/>
    <property type="molecule type" value="Genomic_DNA"/>
</dbReference>
<sequence>MAESNGGGEKTEKPTAKKLKDAAEKGDILQSRDLATALVVMAGIGWIAVTGPSMVESLSDMLIEALRFRREDIVNFAPADRGFALLSGIALPVAGIMLATLLAAIAGPAMLGSLGFRPGAFAPKASKLNPAAGLKRMFGMQGLIELVKSVAKVSLLGAIGVWMISDRLTEIVGLGKSGLAPAMADLGNMFIMTCLVMAGGLFLIAGIDVPAQLMQRSKRLSMSKQEIKDEHKESEGSPELKGHIRRKQYEVLSGSTRKAVAEASVIITNPTHFAVALRYKPGQDAAPVVVARGCDAIAAAIRELADQNGVTVLQYPELARAIYFTSRAGQIVNEGLYMAVATVLAFVFRVENRLASEMDRPFITVPDDLRFDAEGKKRLDNQRFHENTSSLT</sequence>
<keyword evidence="4" id="KW-0282">Flagellum</keyword>
<keyword evidence="3" id="KW-1133">Transmembrane helix</keyword>
<evidence type="ECO:0000256" key="3">
    <source>
        <dbReference type="SAM" id="Phobius"/>
    </source>
</evidence>
<dbReference type="HOGENOM" id="CLU_041013_1_2_5"/>
<evidence type="ECO:0000313" key="5">
    <source>
        <dbReference type="Proteomes" id="UP000007753"/>
    </source>
</evidence>
<feature type="transmembrane region" description="Helical" evidence="3">
    <location>
        <begin position="189"/>
        <end position="209"/>
    </location>
</feature>
<organism evidence="4 5">
    <name type="scientific">Sphingobium indicum (strain DSM 16413 / CCM 7287 / MTCC 6362 / UT26 / NBRC 101211 / UT26S)</name>
    <name type="common">Sphingobium japonicum</name>
    <dbReference type="NCBI Taxonomy" id="452662"/>
    <lineage>
        <taxon>Bacteria</taxon>
        <taxon>Pseudomonadati</taxon>
        <taxon>Pseudomonadota</taxon>
        <taxon>Alphaproteobacteria</taxon>
        <taxon>Sphingomonadales</taxon>
        <taxon>Sphingomonadaceae</taxon>
        <taxon>Sphingobium</taxon>
    </lineage>
</organism>
<dbReference type="MEROPS" id="N06.A01"/>
<keyword evidence="4" id="KW-0966">Cell projection</keyword>
<evidence type="ECO:0000313" key="4">
    <source>
        <dbReference type="EMBL" id="BAI97904.1"/>
    </source>
</evidence>
<dbReference type="RefSeq" id="WP_013041189.1">
    <property type="nucleotide sequence ID" value="NC_014006.1"/>
</dbReference>
<comment type="similarity">
    <text evidence="1">Belongs to the type III secretion exporter family.</text>
</comment>
<evidence type="ECO:0000256" key="2">
    <source>
        <dbReference type="SAM" id="MobiDB-lite"/>
    </source>
</evidence>
<dbReference type="Proteomes" id="UP000007753">
    <property type="component" value="Chromosome 1"/>
</dbReference>
<evidence type="ECO:0000256" key="1">
    <source>
        <dbReference type="ARBA" id="ARBA00010690"/>
    </source>
</evidence>
<proteinExistence type="inferred from homology"/>
<dbReference type="PRINTS" id="PR00950">
    <property type="entry name" value="TYPE3IMSPROT"/>
</dbReference>
<reference evidence="4 5" key="1">
    <citation type="journal article" date="2010" name="J. Bacteriol.">
        <title>Complete genome sequence of the representative gamma-hexachlorocyclohexane-degrading bacterium Sphingobium japonicum UT26.</title>
        <authorList>
            <person name="Nagata Y."/>
            <person name="Ohtsubo Y."/>
            <person name="Endo R."/>
            <person name="Ichikawa N."/>
            <person name="Ankai A."/>
            <person name="Oguchi A."/>
            <person name="Fukui S."/>
            <person name="Fujita N."/>
            <person name="Tsuda M."/>
        </authorList>
    </citation>
    <scope>NUCLEOTIDE SEQUENCE [LARGE SCALE GENOMIC DNA]</scope>
    <source>
        <strain evidence="5">DSM 16413 / CCM 7287 / MTCC 6362 / UT26 / NBRC 101211 / UT26S</strain>
    </source>
</reference>
<feature type="region of interest" description="Disordered" evidence="2">
    <location>
        <begin position="1"/>
        <end position="22"/>
    </location>
</feature>
<accession>D4Z5M2</accession>
<dbReference type="Gene3D" id="3.40.1690.10">
    <property type="entry name" value="secretion proteins EscU"/>
    <property type="match status" value="1"/>
</dbReference>
<dbReference type="PANTHER" id="PTHR30531:SF12">
    <property type="entry name" value="FLAGELLAR BIOSYNTHETIC PROTEIN FLHB"/>
    <property type="match status" value="1"/>
</dbReference>
<keyword evidence="4" id="KW-0969">Cilium</keyword>
<gene>
    <name evidence="4" type="primary">flhB</name>
    <name evidence="4" type="ordered locus">SJA_C1-30700</name>
</gene>
<dbReference type="InterPro" id="IPR006135">
    <property type="entry name" value="T3SS_substrate_exporter"/>
</dbReference>
<dbReference type="Pfam" id="PF01312">
    <property type="entry name" value="Bac_export_2"/>
    <property type="match status" value="1"/>
</dbReference>
<feature type="transmembrane region" description="Helical" evidence="3">
    <location>
        <begin position="34"/>
        <end position="55"/>
    </location>
</feature>
<dbReference type="eggNOG" id="COG1377">
    <property type="taxonomic scope" value="Bacteria"/>
</dbReference>
<feature type="compositionally biased region" description="Basic and acidic residues" evidence="2">
    <location>
        <begin position="9"/>
        <end position="22"/>
    </location>
</feature>
<keyword evidence="3" id="KW-0472">Membrane</keyword>
<dbReference type="GO" id="GO:0009306">
    <property type="term" value="P:protein secretion"/>
    <property type="evidence" value="ECO:0007669"/>
    <property type="project" value="InterPro"/>
</dbReference>
<protein>
    <submittedName>
        <fullName evidence="4">Flagellar biosynthetic protein FlhB</fullName>
    </submittedName>
</protein>
<name>D4Z5M2_SPHIU</name>
<dbReference type="SUPFAM" id="SSF160544">
    <property type="entry name" value="EscU C-terminal domain-like"/>
    <property type="match status" value="1"/>
</dbReference>
<keyword evidence="3" id="KW-0812">Transmembrane</keyword>
<dbReference type="InterPro" id="IPR029025">
    <property type="entry name" value="T3SS_substrate_exporter_C"/>
</dbReference>